<evidence type="ECO:0000256" key="3">
    <source>
        <dbReference type="ARBA" id="ARBA00022691"/>
    </source>
</evidence>
<feature type="domain" description="Ribosomal RNA adenine methylase transferase N-terminal" evidence="4">
    <location>
        <begin position="35"/>
        <end position="157"/>
    </location>
</feature>
<dbReference type="PANTHER" id="PTHR42912">
    <property type="entry name" value="METHYLTRANSFERASE"/>
    <property type="match status" value="1"/>
</dbReference>
<dbReference type="EMBL" id="JXBB01000019">
    <property type="protein sequence ID" value="OAR04358.1"/>
    <property type="molecule type" value="Genomic_DNA"/>
</dbReference>
<dbReference type="SMART" id="SM00650">
    <property type="entry name" value="rADc"/>
    <property type="match status" value="1"/>
</dbReference>
<protein>
    <recommendedName>
        <fullName evidence="4">Ribosomal RNA adenine methylase transferase N-terminal domain-containing protein</fullName>
    </recommendedName>
</protein>
<dbReference type="InterPro" id="IPR050508">
    <property type="entry name" value="Methyltransf_Superfamily"/>
</dbReference>
<name>A0A179INV9_HYDSH</name>
<dbReference type="CDD" id="cd02440">
    <property type="entry name" value="AdoMet_MTases"/>
    <property type="match status" value="1"/>
</dbReference>
<dbReference type="OrthoDB" id="465705at2"/>
<dbReference type="Proteomes" id="UP000243024">
    <property type="component" value="Unassembled WGS sequence"/>
</dbReference>
<keyword evidence="2" id="KW-0808">Transferase</keyword>
<gene>
    <name evidence="5" type="ORF">SA87_10045</name>
</gene>
<proteinExistence type="predicted"/>
<dbReference type="InterPro" id="IPR029063">
    <property type="entry name" value="SAM-dependent_MTases_sf"/>
</dbReference>
<keyword evidence="6" id="KW-1185">Reference proteome</keyword>
<dbReference type="GO" id="GO:0000179">
    <property type="term" value="F:rRNA (adenine-N6,N6-)-dimethyltransferase activity"/>
    <property type="evidence" value="ECO:0007669"/>
    <property type="project" value="InterPro"/>
</dbReference>
<keyword evidence="1" id="KW-0489">Methyltransferase</keyword>
<dbReference type="STRING" id="1484.SA87_10045"/>
<dbReference type="Pfam" id="PF13649">
    <property type="entry name" value="Methyltransf_25"/>
    <property type="match status" value="1"/>
</dbReference>
<dbReference type="SUPFAM" id="SSF53335">
    <property type="entry name" value="S-adenosyl-L-methionine-dependent methyltransferases"/>
    <property type="match status" value="1"/>
</dbReference>
<reference evidence="5 6" key="1">
    <citation type="submission" date="2015-09" db="EMBL/GenBank/DDBJ databases">
        <title>Draft genome sequence of Hydrogenibacillus schlegelii DSM 2000.</title>
        <authorList>
            <person name="Hemp J."/>
        </authorList>
    </citation>
    <scope>NUCLEOTIDE SEQUENCE [LARGE SCALE GENOMIC DNA]</scope>
    <source>
        <strain evidence="5 6">MA 48</strain>
    </source>
</reference>
<comment type="caution">
    <text evidence="5">The sequence shown here is derived from an EMBL/GenBank/DDBJ whole genome shotgun (WGS) entry which is preliminary data.</text>
</comment>
<dbReference type="InterPro" id="IPR020598">
    <property type="entry name" value="rRNA_Ade_methylase_Trfase_N"/>
</dbReference>
<sequence>MRFNALFDAWAATYDAVVAGADEEYADVFDGYDRILERVAEEVEGPPGALVVEIGVGTGNLTRKLLARGYRVIGVEPSQAMRAEARRKAIGADIREGSFLHLPLDDERVWAFVSTYAFHHLTDAEKEEAVRLMAARLQPEGKIVFADTAFVDDAARRAAVEDARRRGFVRLVRDLENEYYPLVSDLEGMLARAGFRAFFERMNRYVWLWKAVRG</sequence>
<evidence type="ECO:0000256" key="1">
    <source>
        <dbReference type="ARBA" id="ARBA00022603"/>
    </source>
</evidence>
<dbReference type="PANTHER" id="PTHR42912:SF80">
    <property type="entry name" value="METHYLTRANSFERASE DOMAIN-CONTAINING PROTEIN"/>
    <property type="match status" value="1"/>
</dbReference>
<dbReference type="InterPro" id="IPR041698">
    <property type="entry name" value="Methyltransf_25"/>
</dbReference>
<dbReference type="AlphaFoldDB" id="A0A179INV9"/>
<keyword evidence="3" id="KW-0949">S-adenosyl-L-methionine</keyword>
<evidence type="ECO:0000259" key="4">
    <source>
        <dbReference type="SMART" id="SM00650"/>
    </source>
</evidence>
<organism evidence="5 6">
    <name type="scientific">Hydrogenibacillus schlegelii</name>
    <name type="common">Bacillus schlegelii</name>
    <dbReference type="NCBI Taxonomy" id="1484"/>
    <lineage>
        <taxon>Bacteria</taxon>
        <taxon>Bacillati</taxon>
        <taxon>Bacillota</taxon>
        <taxon>Bacilli</taxon>
        <taxon>Bacillales</taxon>
        <taxon>Bacillales Family X. Incertae Sedis</taxon>
        <taxon>Hydrogenibacillus</taxon>
    </lineage>
</organism>
<evidence type="ECO:0000313" key="5">
    <source>
        <dbReference type="EMBL" id="OAR04358.1"/>
    </source>
</evidence>
<evidence type="ECO:0000313" key="6">
    <source>
        <dbReference type="Proteomes" id="UP000243024"/>
    </source>
</evidence>
<dbReference type="Gene3D" id="3.40.50.150">
    <property type="entry name" value="Vaccinia Virus protein VP39"/>
    <property type="match status" value="1"/>
</dbReference>
<evidence type="ECO:0000256" key="2">
    <source>
        <dbReference type="ARBA" id="ARBA00022679"/>
    </source>
</evidence>
<accession>A0A179INV9</accession>